<dbReference type="EMBL" id="AP026382">
    <property type="protein sequence ID" value="BDN95141.1"/>
    <property type="molecule type" value="Genomic_DNA"/>
</dbReference>
<evidence type="ECO:0000313" key="1">
    <source>
        <dbReference type="EMBL" id="BDN95141.1"/>
    </source>
</evidence>
<sequence length="277" mass="31751">MFIDLTVSNIYPTFRFSSDEIVAYKARKGELLISLEKYLLDGRNILDADKIQKSIFPQHDIDVFISHSHSHADEDEAIRIALSLENIGLTAFVDSCVWGYADELLRKIDDKFCIPQGWSHYSYNLRNRTTTNVHLILNAALQQMIKRSELFMFLGTENAINIDDYMSGEGRLSSPWIFSELTFAKSVKRSERRIFQQGNESFEKMKSESRALEPGFSYPLPKLKHEMSLQEFNGWLDKGISVEAGFAGRISGLTHLDTLYSKLGFSEVQLSEPRFKI</sequence>
<protein>
    <recommendedName>
        <fullName evidence="3">Toll/interleukin-1 receptor domain-containing protein</fullName>
    </recommendedName>
</protein>
<dbReference type="AlphaFoldDB" id="A0AAD1KXV6"/>
<dbReference type="Proteomes" id="UP001058317">
    <property type="component" value="Chromosome"/>
</dbReference>
<reference evidence="1" key="1">
    <citation type="submission" date="2022-07" db="EMBL/GenBank/DDBJ databases">
        <title>Complete genome sequence of carbapenem-resistant Citrobacter spp. in Japan.</title>
        <authorList>
            <person name="Maehana S."/>
            <person name="Suzuki M."/>
            <person name="Kitasato H."/>
        </authorList>
    </citation>
    <scope>NUCLEOTIDE SEQUENCE</scope>
    <source>
        <strain evidence="1">KAM621</strain>
    </source>
</reference>
<accession>A0AAD1KXV6</accession>
<evidence type="ECO:0000313" key="2">
    <source>
        <dbReference type="Proteomes" id="UP001058317"/>
    </source>
</evidence>
<name>A0AAD1KXV6_CITBR</name>
<dbReference type="RefSeq" id="WP_103283350.1">
    <property type="nucleotide sequence ID" value="NZ_AP026382.1"/>
</dbReference>
<proteinExistence type="predicted"/>
<organism evidence="1 2">
    <name type="scientific">Citrobacter braakii</name>
    <dbReference type="NCBI Taxonomy" id="57706"/>
    <lineage>
        <taxon>Bacteria</taxon>
        <taxon>Pseudomonadati</taxon>
        <taxon>Pseudomonadota</taxon>
        <taxon>Gammaproteobacteria</taxon>
        <taxon>Enterobacterales</taxon>
        <taxon>Enterobacteriaceae</taxon>
        <taxon>Citrobacter</taxon>
        <taxon>Citrobacter freundii complex</taxon>
    </lineage>
</organism>
<gene>
    <name evidence="1" type="ORF">KAM621c_02460</name>
</gene>
<evidence type="ECO:0008006" key="3">
    <source>
        <dbReference type="Google" id="ProtNLM"/>
    </source>
</evidence>